<dbReference type="KEGG" id="ntp:CRH09_18910"/>
<accession>A0A291RLA0</accession>
<evidence type="ECO:0000256" key="1">
    <source>
        <dbReference type="ARBA" id="ARBA00023002"/>
    </source>
</evidence>
<dbReference type="PANTHER" id="PTHR43157">
    <property type="entry name" value="PHOSPHATIDYLINOSITOL-GLYCAN BIOSYNTHESIS CLASS F PROTEIN-RELATED"/>
    <property type="match status" value="1"/>
</dbReference>
<keyword evidence="1" id="KW-0560">Oxidoreductase</keyword>
<proteinExistence type="predicted"/>
<feature type="domain" description="Ketoreductase" evidence="2">
    <location>
        <begin position="2"/>
        <end position="164"/>
    </location>
</feature>
<name>A0A291RLA0_9NOCA</name>
<sequence length="286" mass="30269">MKTILVTGATSGIGLAAVRQIAAGGDRLVLVGRSRERLGAAAEQVRAAGAGAVDTLECDVASPDSVRRLAAAVLESYERLDVLVNNAGGFFLTRRETPEGFERTFATNHLGGFLLTELLLERLVRSAPARIVFTSSVMHYGAALDLADLGCRRGYTGVKSYGRSKLANVLYARELSRRLAGTGVTANAFHPGAVATGIWDGVPWLVRPAVSVFKRVFMVPPEEGGRRLAYLVTDPDLVAVTGCYFQGGRVKVPSRVAADDALGDRLSQVCAGLVGLAELTRPSAGR</sequence>
<dbReference type="PANTHER" id="PTHR43157:SF31">
    <property type="entry name" value="PHOSPHATIDYLINOSITOL-GLYCAN BIOSYNTHESIS CLASS F PROTEIN"/>
    <property type="match status" value="1"/>
</dbReference>
<evidence type="ECO:0000313" key="4">
    <source>
        <dbReference type="Proteomes" id="UP000221961"/>
    </source>
</evidence>
<organism evidence="3 4">
    <name type="scientific">Nocardia terpenica</name>
    <dbReference type="NCBI Taxonomy" id="455432"/>
    <lineage>
        <taxon>Bacteria</taxon>
        <taxon>Bacillati</taxon>
        <taxon>Actinomycetota</taxon>
        <taxon>Actinomycetes</taxon>
        <taxon>Mycobacteriales</taxon>
        <taxon>Nocardiaceae</taxon>
        <taxon>Nocardia</taxon>
    </lineage>
</organism>
<dbReference type="Pfam" id="PF00106">
    <property type="entry name" value="adh_short"/>
    <property type="match status" value="1"/>
</dbReference>
<protein>
    <submittedName>
        <fullName evidence="3">Short-chain dehydrogenase</fullName>
    </submittedName>
</protein>
<dbReference type="AlphaFoldDB" id="A0A291RLA0"/>
<dbReference type="InterPro" id="IPR057326">
    <property type="entry name" value="KR_dom"/>
</dbReference>
<dbReference type="Gene3D" id="3.40.50.720">
    <property type="entry name" value="NAD(P)-binding Rossmann-like Domain"/>
    <property type="match status" value="1"/>
</dbReference>
<evidence type="ECO:0000313" key="3">
    <source>
        <dbReference type="EMBL" id="ATL67954.1"/>
    </source>
</evidence>
<dbReference type="PRINTS" id="PR00081">
    <property type="entry name" value="GDHRDH"/>
</dbReference>
<dbReference type="SUPFAM" id="SSF51735">
    <property type="entry name" value="NAD(P)-binding Rossmann-fold domains"/>
    <property type="match status" value="1"/>
</dbReference>
<dbReference type="InterPro" id="IPR036291">
    <property type="entry name" value="NAD(P)-bd_dom_sf"/>
</dbReference>
<dbReference type="InterPro" id="IPR002347">
    <property type="entry name" value="SDR_fam"/>
</dbReference>
<dbReference type="EMBL" id="CP023778">
    <property type="protein sequence ID" value="ATL67954.1"/>
    <property type="molecule type" value="Genomic_DNA"/>
</dbReference>
<dbReference type="SMART" id="SM00822">
    <property type="entry name" value="PKS_KR"/>
    <property type="match status" value="1"/>
</dbReference>
<reference evidence="3 4" key="1">
    <citation type="submission" date="2017-10" db="EMBL/GenBank/DDBJ databases">
        <title>Comparative genomics between pathogenic Norcardia.</title>
        <authorList>
            <person name="Zeng L."/>
        </authorList>
    </citation>
    <scope>NUCLEOTIDE SEQUENCE [LARGE SCALE GENOMIC DNA]</scope>
    <source>
        <strain evidence="3 4">NC_YFY_NT001</strain>
    </source>
</reference>
<evidence type="ECO:0000259" key="2">
    <source>
        <dbReference type="SMART" id="SM00822"/>
    </source>
</evidence>
<dbReference type="GO" id="GO:0016491">
    <property type="term" value="F:oxidoreductase activity"/>
    <property type="evidence" value="ECO:0007669"/>
    <property type="project" value="UniProtKB-KW"/>
</dbReference>
<gene>
    <name evidence="3" type="ORF">CRH09_18910</name>
</gene>
<dbReference type="GeneID" id="88359437"/>
<dbReference type="RefSeq" id="WP_098695059.1">
    <property type="nucleotide sequence ID" value="NZ_CP023778.1"/>
</dbReference>
<dbReference type="Proteomes" id="UP000221961">
    <property type="component" value="Chromosome"/>
</dbReference>